<dbReference type="InterPro" id="IPR007021">
    <property type="entry name" value="DUF659"/>
</dbReference>
<evidence type="ECO:0000256" key="2">
    <source>
        <dbReference type="ARBA" id="ARBA00022723"/>
    </source>
</evidence>
<dbReference type="InParanoid" id="A0A6J2XHU0"/>
<dbReference type="FunCoup" id="A0A6J2XHU0">
    <property type="interactions" value="26"/>
</dbReference>
<dbReference type="GO" id="GO:0003677">
    <property type="term" value="F:DNA binding"/>
    <property type="evidence" value="ECO:0007669"/>
    <property type="project" value="UniProtKB-KW"/>
</dbReference>
<proteinExistence type="predicted"/>
<dbReference type="InterPro" id="IPR036236">
    <property type="entry name" value="Znf_C2H2_sf"/>
</dbReference>
<evidence type="ECO:0000256" key="3">
    <source>
        <dbReference type="ARBA" id="ARBA00022771"/>
    </source>
</evidence>
<dbReference type="KEGG" id="soy:115878472"/>
<keyword evidence="6" id="KW-0238">DNA-binding</keyword>
<dbReference type="GO" id="GO:0005634">
    <property type="term" value="C:nucleus"/>
    <property type="evidence" value="ECO:0007669"/>
    <property type="project" value="UniProtKB-SubCell"/>
</dbReference>
<keyword evidence="3 9" id="KW-0863">Zinc-finger</keyword>
<dbReference type="InterPro" id="IPR003656">
    <property type="entry name" value="Znf_BED"/>
</dbReference>
<protein>
    <submittedName>
        <fullName evidence="12">Zinc finger BED domain-containing protein 4-like</fullName>
    </submittedName>
</protein>
<dbReference type="Pfam" id="PF04937">
    <property type="entry name" value="DUF659"/>
    <property type="match status" value="1"/>
</dbReference>
<dbReference type="RefSeq" id="XP_030750852.1">
    <property type="nucleotide sequence ID" value="XM_030894992.1"/>
</dbReference>
<accession>A0A6J2XHU0</accession>
<dbReference type="SUPFAM" id="SSF140996">
    <property type="entry name" value="Hermes dimerisation domain"/>
    <property type="match status" value="1"/>
</dbReference>
<reference evidence="12" key="1">
    <citation type="submission" date="2025-08" db="UniProtKB">
        <authorList>
            <consortium name="RefSeq"/>
        </authorList>
    </citation>
    <scope>IDENTIFICATION</scope>
    <source>
        <tissue evidence="12">Gonads</tissue>
    </source>
</reference>
<gene>
    <name evidence="12" type="primary">LOC115878472</name>
</gene>
<dbReference type="GO" id="GO:0008270">
    <property type="term" value="F:zinc ion binding"/>
    <property type="evidence" value="ECO:0007669"/>
    <property type="project" value="UniProtKB-KW"/>
</dbReference>
<name>A0A6J2XHU0_SITOR</name>
<keyword evidence="5" id="KW-0805">Transcription regulation</keyword>
<evidence type="ECO:0000256" key="5">
    <source>
        <dbReference type="ARBA" id="ARBA00023015"/>
    </source>
</evidence>
<dbReference type="Pfam" id="PF05699">
    <property type="entry name" value="Dimer_Tnp_hAT"/>
    <property type="match status" value="1"/>
</dbReference>
<dbReference type="Pfam" id="PF02892">
    <property type="entry name" value="zf-BED"/>
    <property type="match status" value="1"/>
</dbReference>
<comment type="subcellular location">
    <subcellularLocation>
        <location evidence="1">Nucleus</location>
    </subcellularLocation>
</comment>
<evidence type="ECO:0000313" key="12">
    <source>
        <dbReference type="RefSeq" id="XP_030750852.1"/>
    </source>
</evidence>
<keyword evidence="11" id="KW-1185">Reference proteome</keyword>
<dbReference type="SUPFAM" id="SSF53098">
    <property type="entry name" value="Ribonuclease H-like"/>
    <property type="match status" value="1"/>
</dbReference>
<evidence type="ECO:0000256" key="9">
    <source>
        <dbReference type="PROSITE-ProRule" id="PRU00027"/>
    </source>
</evidence>
<evidence type="ECO:0000256" key="4">
    <source>
        <dbReference type="ARBA" id="ARBA00022833"/>
    </source>
</evidence>
<dbReference type="GO" id="GO:0046983">
    <property type="term" value="F:protein dimerization activity"/>
    <property type="evidence" value="ECO:0007669"/>
    <property type="project" value="InterPro"/>
</dbReference>
<evidence type="ECO:0000256" key="7">
    <source>
        <dbReference type="ARBA" id="ARBA00023163"/>
    </source>
</evidence>
<dbReference type="GO" id="GO:0009791">
    <property type="term" value="P:post-embryonic development"/>
    <property type="evidence" value="ECO:0007669"/>
    <property type="project" value="UniProtKB-ARBA"/>
</dbReference>
<evidence type="ECO:0000313" key="11">
    <source>
        <dbReference type="Proteomes" id="UP000504635"/>
    </source>
</evidence>
<evidence type="ECO:0000256" key="8">
    <source>
        <dbReference type="ARBA" id="ARBA00023242"/>
    </source>
</evidence>
<evidence type="ECO:0000256" key="6">
    <source>
        <dbReference type="ARBA" id="ARBA00023125"/>
    </source>
</evidence>
<sequence>MAPLASRSVIWRSFTKVSKELSQCKICSKKLKTSGNTSNLKNHLKQKHTNVYEQLFCNEEDEAPAKKIKHSRTETTKESIATDINDRPLSPSSTITLQSEGNLSSSGVVVEEHLASLEMIDSTPSTSGTRCSIETSFIQPTITKVIKDVRSFSDGGSKNIKITQAVVGFVINDNMPFNVVEGKGFVNLMKELAPMYRVPTRNTIKDRVDKQFEVMSGAFKTMIKNINHFTVTTDIWTADMQAKSFIGVTIHFIKDLLMLSATLGVSELDESHTAGYISSILASCLNEWDIDMEKVVAIVTDNGANMVKAAQDLVGKQKHVPCFAHTLNLLCENAVKNTANLLALIEKVRAIVIWFKRSVYASDELRKVQKSRGILEGNCLKLILDIKTRWNSTYFMIERFLKLAPLLGTIILSNMNAPNMVNATELEELKQICQLLHPLEQTTKEMSGQNYVTLSKIIPMIGCLTSQYNKTSCDTEIARNLKTSIIKEFDKRFGYVEKCFLLAASTILDPRFKNIHFQDPLALSTIIRHLKNEITNAPDQSSSSSDLSDKGEEEQATFDLWAHHKNIAHTKKSRKTEEKFDELNQYLSVPVRSLKEDPQEIWDEMKTVYPNLYKLAQKYISVVATSVPSERLFSKAGATMTKNRNRLTGKRLSKLLFLGSLPENFSF</sequence>
<evidence type="ECO:0000259" key="10">
    <source>
        <dbReference type="PROSITE" id="PS50808"/>
    </source>
</evidence>
<dbReference type="Proteomes" id="UP000504635">
    <property type="component" value="Unplaced"/>
</dbReference>
<dbReference type="PANTHER" id="PTHR46481">
    <property type="entry name" value="ZINC FINGER BED DOMAIN-CONTAINING PROTEIN 4"/>
    <property type="match status" value="1"/>
</dbReference>
<dbReference type="SUPFAM" id="SSF57667">
    <property type="entry name" value="beta-beta-alpha zinc fingers"/>
    <property type="match status" value="1"/>
</dbReference>
<dbReference type="InterPro" id="IPR008906">
    <property type="entry name" value="HATC_C_dom"/>
</dbReference>
<dbReference type="Gene3D" id="1.10.10.1070">
    <property type="entry name" value="Zinc finger, BED domain-containing"/>
    <property type="match status" value="1"/>
</dbReference>
<dbReference type="AlphaFoldDB" id="A0A6J2XHU0"/>
<organism evidence="11 12">
    <name type="scientific">Sitophilus oryzae</name>
    <name type="common">Rice weevil</name>
    <name type="synonym">Curculio oryzae</name>
    <dbReference type="NCBI Taxonomy" id="7048"/>
    <lineage>
        <taxon>Eukaryota</taxon>
        <taxon>Metazoa</taxon>
        <taxon>Ecdysozoa</taxon>
        <taxon>Arthropoda</taxon>
        <taxon>Hexapoda</taxon>
        <taxon>Insecta</taxon>
        <taxon>Pterygota</taxon>
        <taxon>Neoptera</taxon>
        <taxon>Endopterygota</taxon>
        <taxon>Coleoptera</taxon>
        <taxon>Polyphaga</taxon>
        <taxon>Cucujiformia</taxon>
        <taxon>Curculionidae</taxon>
        <taxon>Dryophthorinae</taxon>
        <taxon>Sitophilus</taxon>
    </lineage>
</organism>
<keyword evidence="4" id="KW-0862">Zinc</keyword>
<dbReference type="InterPro" id="IPR012337">
    <property type="entry name" value="RNaseH-like_sf"/>
</dbReference>
<dbReference type="SMART" id="SM00614">
    <property type="entry name" value="ZnF_BED"/>
    <property type="match status" value="1"/>
</dbReference>
<feature type="domain" description="BED-type" evidence="10">
    <location>
        <begin position="5"/>
        <end position="55"/>
    </location>
</feature>
<evidence type="ECO:0000256" key="1">
    <source>
        <dbReference type="ARBA" id="ARBA00004123"/>
    </source>
</evidence>
<keyword evidence="8" id="KW-0539">Nucleus</keyword>
<keyword evidence="2" id="KW-0479">Metal-binding</keyword>
<dbReference type="PANTHER" id="PTHR46481:SF10">
    <property type="entry name" value="ZINC FINGER BED DOMAIN-CONTAINING PROTEIN 39"/>
    <property type="match status" value="1"/>
</dbReference>
<dbReference type="GeneID" id="115878472"/>
<dbReference type="PROSITE" id="PS50808">
    <property type="entry name" value="ZF_BED"/>
    <property type="match status" value="1"/>
</dbReference>
<dbReference type="InterPro" id="IPR052035">
    <property type="entry name" value="ZnF_BED_domain_contain"/>
</dbReference>
<keyword evidence="7" id="KW-0804">Transcription</keyword>
<dbReference type="OrthoDB" id="6620210at2759"/>